<gene>
    <name evidence="3" type="ORF">WICPIJ_003825</name>
</gene>
<evidence type="ECO:0000313" key="4">
    <source>
        <dbReference type="Proteomes" id="UP000774326"/>
    </source>
</evidence>
<feature type="compositionally biased region" description="Acidic residues" evidence="1">
    <location>
        <begin position="193"/>
        <end position="210"/>
    </location>
</feature>
<proteinExistence type="predicted"/>
<feature type="region of interest" description="Disordered" evidence="1">
    <location>
        <begin position="187"/>
        <end position="224"/>
    </location>
</feature>
<organism evidence="3 4">
    <name type="scientific">Wickerhamomyces pijperi</name>
    <name type="common">Yeast</name>
    <name type="synonym">Pichia pijperi</name>
    <dbReference type="NCBI Taxonomy" id="599730"/>
    <lineage>
        <taxon>Eukaryota</taxon>
        <taxon>Fungi</taxon>
        <taxon>Dikarya</taxon>
        <taxon>Ascomycota</taxon>
        <taxon>Saccharomycotina</taxon>
        <taxon>Saccharomycetes</taxon>
        <taxon>Phaffomycetales</taxon>
        <taxon>Wickerhamomycetaceae</taxon>
        <taxon>Wickerhamomyces</taxon>
    </lineage>
</organism>
<sequence length="224" mass="24787">MSEVQEESTYSAFPPEQISPLVEQISQLLQSHNSTLSISEGSCGGLLSSYLVSQAGASKWYQGGTLIYSLNSRLKLNGWSQKEINEYTGPSERVALRLARNLRIELGSEYVLSETGIAGGREYKNLTGIKEGGDVGTVFLAVSTPQGEFSKCVNTGVKERHVNMQLFAKLGLEFLLEVVKDVVAKSEDQKDFSDDDQHEEEEEDKEDLDQQELSNNTKKVKLSD</sequence>
<feature type="domain" description="CinA C-terminal" evidence="2">
    <location>
        <begin position="20"/>
        <end position="178"/>
    </location>
</feature>
<keyword evidence="4" id="KW-1185">Reference proteome</keyword>
<dbReference type="InterPro" id="IPR008136">
    <property type="entry name" value="CinA_C"/>
</dbReference>
<dbReference type="Proteomes" id="UP000774326">
    <property type="component" value="Unassembled WGS sequence"/>
</dbReference>
<accession>A0A9P8Q742</accession>
<comment type="caution">
    <text evidence="3">The sequence shown here is derived from an EMBL/GenBank/DDBJ whole genome shotgun (WGS) entry which is preliminary data.</text>
</comment>
<evidence type="ECO:0000259" key="2">
    <source>
        <dbReference type="Pfam" id="PF02464"/>
    </source>
</evidence>
<evidence type="ECO:0000313" key="3">
    <source>
        <dbReference type="EMBL" id="KAH3685196.1"/>
    </source>
</evidence>
<dbReference type="InterPro" id="IPR036653">
    <property type="entry name" value="CinA-like_C"/>
</dbReference>
<reference evidence="3" key="1">
    <citation type="journal article" date="2021" name="Open Biol.">
        <title>Shared evolutionary footprints suggest mitochondrial oxidative damage underlies multiple complex I losses in fungi.</title>
        <authorList>
            <person name="Schikora-Tamarit M.A."/>
            <person name="Marcet-Houben M."/>
            <person name="Nosek J."/>
            <person name="Gabaldon T."/>
        </authorList>
    </citation>
    <scope>NUCLEOTIDE SEQUENCE</scope>
    <source>
        <strain evidence="3">CBS2887</strain>
    </source>
</reference>
<dbReference type="EMBL" id="JAEUBG010002096">
    <property type="protein sequence ID" value="KAH3685196.1"/>
    <property type="molecule type" value="Genomic_DNA"/>
</dbReference>
<dbReference type="OrthoDB" id="2350783at2759"/>
<protein>
    <recommendedName>
        <fullName evidence="2">CinA C-terminal domain-containing protein</fullName>
    </recommendedName>
</protein>
<dbReference type="SUPFAM" id="SSF142433">
    <property type="entry name" value="CinA-like"/>
    <property type="match status" value="1"/>
</dbReference>
<reference evidence="3" key="2">
    <citation type="submission" date="2021-01" db="EMBL/GenBank/DDBJ databases">
        <authorList>
            <person name="Schikora-Tamarit M.A."/>
        </authorList>
    </citation>
    <scope>NUCLEOTIDE SEQUENCE</scope>
    <source>
        <strain evidence="3">CBS2887</strain>
    </source>
</reference>
<dbReference type="Pfam" id="PF02464">
    <property type="entry name" value="CinA"/>
    <property type="match status" value="1"/>
</dbReference>
<name>A0A9P8Q742_WICPI</name>
<dbReference type="Gene3D" id="3.90.950.20">
    <property type="entry name" value="CinA-like"/>
    <property type="match status" value="1"/>
</dbReference>
<evidence type="ECO:0000256" key="1">
    <source>
        <dbReference type="SAM" id="MobiDB-lite"/>
    </source>
</evidence>
<dbReference type="AlphaFoldDB" id="A0A9P8Q742"/>